<evidence type="ECO:0000313" key="6">
    <source>
        <dbReference type="EMBL" id="MBJ3763458.1"/>
    </source>
</evidence>
<evidence type="ECO:0000256" key="1">
    <source>
        <dbReference type="ARBA" id="ARBA00001946"/>
    </source>
</evidence>
<dbReference type="PANTHER" id="PTHR12629:SF0">
    <property type="entry name" value="DIPHOSPHOINOSITOL-POLYPHOSPHATE DIPHOSPHATASE"/>
    <property type="match status" value="1"/>
</dbReference>
<keyword evidence="2" id="KW-0479">Metal-binding</keyword>
<name>A0A934MD38_9RHOB</name>
<dbReference type="PROSITE" id="PS51462">
    <property type="entry name" value="NUDIX"/>
    <property type="match status" value="1"/>
</dbReference>
<feature type="domain" description="Nudix hydrolase" evidence="5">
    <location>
        <begin position="22"/>
        <end position="151"/>
    </location>
</feature>
<dbReference type="CDD" id="cd04666">
    <property type="entry name" value="NUDIX_DIPP2_like_Nudt4"/>
    <property type="match status" value="1"/>
</dbReference>
<keyword evidence="7" id="KW-1185">Reference proteome</keyword>
<organism evidence="6 7">
    <name type="scientific">Palleronia pontilimi</name>
    <dbReference type="NCBI Taxonomy" id="1964209"/>
    <lineage>
        <taxon>Bacteria</taxon>
        <taxon>Pseudomonadati</taxon>
        <taxon>Pseudomonadota</taxon>
        <taxon>Alphaproteobacteria</taxon>
        <taxon>Rhodobacterales</taxon>
        <taxon>Roseobacteraceae</taxon>
        <taxon>Palleronia</taxon>
    </lineage>
</organism>
<dbReference type="GO" id="GO:0005737">
    <property type="term" value="C:cytoplasm"/>
    <property type="evidence" value="ECO:0007669"/>
    <property type="project" value="TreeGrafter"/>
</dbReference>
<evidence type="ECO:0000313" key="7">
    <source>
        <dbReference type="Proteomes" id="UP000642488"/>
    </source>
</evidence>
<comment type="cofactor">
    <cofactor evidence="1">
        <name>Mg(2+)</name>
        <dbReference type="ChEBI" id="CHEBI:18420"/>
    </cofactor>
</comment>
<dbReference type="RefSeq" id="WP_198916627.1">
    <property type="nucleotide sequence ID" value="NZ_JAEKPD010000010.1"/>
</dbReference>
<proteinExistence type="predicted"/>
<reference evidence="6" key="1">
    <citation type="submission" date="2020-12" db="EMBL/GenBank/DDBJ databases">
        <title>Bacterial taxonomy.</title>
        <authorList>
            <person name="Pan X."/>
        </authorList>
    </citation>
    <scope>NUCLEOTIDE SEQUENCE</scope>
    <source>
        <strain evidence="6">KCTC 52957</strain>
    </source>
</reference>
<comment type="caution">
    <text evidence="6">The sequence shown here is derived from an EMBL/GenBank/DDBJ whole genome shotgun (WGS) entry which is preliminary data.</text>
</comment>
<dbReference type="GO" id="GO:0046872">
    <property type="term" value="F:metal ion binding"/>
    <property type="evidence" value="ECO:0007669"/>
    <property type="project" value="UniProtKB-KW"/>
</dbReference>
<dbReference type="PANTHER" id="PTHR12629">
    <property type="entry name" value="DIPHOSPHOINOSITOL POLYPHOSPHATE PHOSPHOHYDROLASE"/>
    <property type="match status" value="1"/>
</dbReference>
<dbReference type="InterPro" id="IPR015797">
    <property type="entry name" value="NUDIX_hydrolase-like_dom_sf"/>
</dbReference>
<dbReference type="EMBL" id="JAEKPD010000010">
    <property type="protein sequence ID" value="MBJ3763458.1"/>
    <property type="molecule type" value="Genomic_DNA"/>
</dbReference>
<dbReference type="Gene3D" id="3.90.79.10">
    <property type="entry name" value="Nucleoside Triphosphate Pyrophosphohydrolase"/>
    <property type="match status" value="1"/>
</dbReference>
<dbReference type="InterPro" id="IPR047198">
    <property type="entry name" value="DDP-like_NUDIX"/>
</dbReference>
<evidence type="ECO:0000259" key="5">
    <source>
        <dbReference type="PROSITE" id="PS51462"/>
    </source>
</evidence>
<dbReference type="Proteomes" id="UP000642488">
    <property type="component" value="Unassembled WGS sequence"/>
</dbReference>
<evidence type="ECO:0000256" key="4">
    <source>
        <dbReference type="ARBA" id="ARBA00022842"/>
    </source>
</evidence>
<keyword evidence="3 6" id="KW-0378">Hydrolase</keyword>
<dbReference type="SUPFAM" id="SSF55811">
    <property type="entry name" value="Nudix"/>
    <property type="match status" value="1"/>
</dbReference>
<accession>A0A934MD38</accession>
<dbReference type="InterPro" id="IPR000086">
    <property type="entry name" value="NUDIX_hydrolase_dom"/>
</dbReference>
<evidence type="ECO:0000256" key="3">
    <source>
        <dbReference type="ARBA" id="ARBA00022801"/>
    </source>
</evidence>
<sequence length="157" mass="17717">MDLSEPVARPMKLLSGGKRDVRTQFGALCWRVRDGKLQILLVTTRRTKRWVVPKGWPVDGATPAEAAATEAFEEAGVTGRVSDYPLGIFTYTKELEGDDLPCVVAVFPLRVKKVHKTWPEASERSRRWVSPRKAARLVHEPELARMLLHFDPKSVKV</sequence>
<dbReference type="Pfam" id="PF00293">
    <property type="entry name" value="NUDIX"/>
    <property type="match status" value="1"/>
</dbReference>
<dbReference type="AlphaFoldDB" id="A0A934MD38"/>
<evidence type="ECO:0000256" key="2">
    <source>
        <dbReference type="ARBA" id="ARBA00022723"/>
    </source>
</evidence>
<gene>
    <name evidence="6" type="ORF">ILP92_11945</name>
</gene>
<protein>
    <submittedName>
        <fullName evidence="6">NUDIX hydrolase</fullName>
    </submittedName>
</protein>
<keyword evidence="4" id="KW-0460">Magnesium</keyword>
<dbReference type="GO" id="GO:0016462">
    <property type="term" value="F:pyrophosphatase activity"/>
    <property type="evidence" value="ECO:0007669"/>
    <property type="project" value="InterPro"/>
</dbReference>